<dbReference type="Gene3D" id="3.30.470.10">
    <property type="match status" value="1"/>
</dbReference>
<proteinExistence type="predicted"/>
<comment type="caution">
    <text evidence="1">The sequence shown here is derived from an EMBL/GenBank/DDBJ whole genome shotgun (WGS) entry which is preliminary data.</text>
</comment>
<reference evidence="1 2" key="1">
    <citation type="submission" date="2013-01" db="EMBL/GenBank/DDBJ databases">
        <authorList>
            <person name="Harkins D.M."/>
            <person name="Durkin A.S."/>
            <person name="Brinkac L.M."/>
            <person name="Haft D.H."/>
            <person name="Selengut J.D."/>
            <person name="Sanka R."/>
            <person name="DePew J."/>
            <person name="Purushe J."/>
            <person name="Picardeau M."/>
            <person name="Werts C."/>
            <person name="Goarant C."/>
            <person name="Vinetz J.M."/>
            <person name="Sutton G.G."/>
            <person name="Nierman W.C."/>
            <person name="Fouts D.E."/>
        </authorList>
    </citation>
    <scope>NUCLEOTIDE SEQUENCE [LARGE SCALE GENOMIC DNA]</scope>
    <source>
        <strain evidence="1 2">200701872</strain>
    </source>
</reference>
<evidence type="ECO:0000313" key="1">
    <source>
        <dbReference type="EMBL" id="EMP04485.1"/>
    </source>
</evidence>
<dbReference type="Proteomes" id="UP000012117">
    <property type="component" value="Unassembled WGS sequence"/>
</dbReference>
<dbReference type="InterPro" id="IPR036038">
    <property type="entry name" value="Aminotransferase-like"/>
</dbReference>
<accession>M6ZRV3</accession>
<dbReference type="InterPro" id="IPR043131">
    <property type="entry name" value="BCAT-like_N"/>
</dbReference>
<organism evidence="1 2">
    <name type="scientific">Leptospira interrogans serovar Pyrogenes str. 200701872</name>
    <dbReference type="NCBI Taxonomy" id="1193029"/>
    <lineage>
        <taxon>Bacteria</taxon>
        <taxon>Pseudomonadati</taxon>
        <taxon>Spirochaetota</taxon>
        <taxon>Spirochaetia</taxon>
        <taxon>Leptospirales</taxon>
        <taxon>Leptospiraceae</taxon>
        <taxon>Leptospira</taxon>
    </lineage>
</organism>
<dbReference type="GO" id="GO:0003824">
    <property type="term" value="F:catalytic activity"/>
    <property type="evidence" value="ECO:0007669"/>
    <property type="project" value="InterPro"/>
</dbReference>
<dbReference type="AlphaFoldDB" id="M6ZRV3"/>
<protein>
    <submittedName>
        <fullName evidence="1">Branched-chain-amino-acid transaminase domain protein</fullName>
    </submittedName>
</protein>
<dbReference type="SUPFAM" id="SSF56752">
    <property type="entry name" value="D-aminoacid aminotransferase-like PLP-dependent enzymes"/>
    <property type="match status" value="1"/>
</dbReference>
<sequence length="86" mass="10180">MAESIKKLSYFEGKIVPESEAKISIQTHALQYGTTVFGGLRGYYDKDTDNIYLFRILDHYQRLINSTRIMQLKLDKIKRRVERHND</sequence>
<name>M6ZRV3_LEPIR</name>
<dbReference type="BioCyc" id="LINT1193029:G11R4-5152-MONOMER"/>
<dbReference type="EMBL" id="AKWN02000525">
    <property type="protein sequence ID" value="EMP04485.1"/>
    <property type="molecule type" value="Genomic_DNA"/>
</dbReference>
<evidence type="ECO:0000313" key="2">
    <source>
        <dbReference type="Proteomes" id="UP000012117"/>
    </source>
</evidence>
<gene>
    <name evidence="1" type="ORF">LEP1GSC124_0426</name>
</gene>